<dbReference type="EMBL" id="MU006224">
    <property type="protein sequence ID" value="KAF2827259.1"/>
    <property type="molecule type" value="Genomic_DNA"/>
</dbReference>
<gene>
    <name evidence="1" type="ORF">CC86DRAFT_208780</name>
</gene>
<dbReference type="OrthoDB" id="3363286at2759"/>
<sequence length="386" mass="44185">MLGRWTHRPASCNSLLRTSLQECRHTSHHVRISRGDDLGPTRDDAHQTFRIREHGDGQALPLPPLLDPVVREKRSQWDKKKLWPNAETFTPFQKKLQANPFAHALASPVRQCRATLISLPVAFLTSLHARPHPTTLDPWLLPVSLTTEKKQLGPPYRFALRHLITTQLGKKKAWEKGIYSRMEAKYGSSNVKNMVWREDLPDLILDLMQKQLIKKISWNLGFRGRLAPVASPRSEDIEHVDDVSCILFFGSLRTRADDVHDHASEIVLEMDKWSSYVAKAFADKLDPHAAPEVTHSSPSWFVEPIVPRLQPRLRCPELEFKNTTWRGQKVPVYSLADLLGENRARQLITDSEYKGEKCVVMKTVRHNLIVQILLMRLQAYIAQPGP</sequence>
<dbReference type="AlphaFoldDB" id="A0A6A7A3C8"/>
<evidence type="ECO:0000313" key="1">
    <source>
        <dbReference type="EMBL" id="KAF2827259.1"/>
    </source>
</evidence>
<name>A0A6A7A3C8_9PLEO</name>
<organism evidence="1 2">
    <name type="scientific">Ophiobolus disseminans</name>
    <dbReference type="NCBI Taxonomy" id="1469910"/>
    <lineage>
        <taxon>Eukaryota</taxon>
        <taxon>Fungi</taxon>
        <taxon>Dikarya</taxon>
        <taxon>Ascomycota</taxon>
        <taxon>Pezizomycotina</taxon>
        <taxon>Dothideomycetes</taxon>
        <taxon>Pleosporomycetidae</taxon>
        <taxon>Pleosporales</taxon>
        <taxon>Pleosporineae</taxon>
        <taxon>Phaeosphaeriaceae</taxon>
        <taxon>Ophiobolus</taxon>
    </lineage>
</organism>
<accession>A0A6A7A3C8</accession>
<keyword evidence="2" id="KW-1185">Reference proteome</keyword>
<reference evidence="1" key="1">
    <citation type="journal article" date="2020" name="Stud. Mycol.">
        <title>101 Dothideomycetes genomes: a test case for predicting lifestyles and emergence of pathogens.</title>
        <authorList>
            <person name="Haridas S."/>
            <person name="Albert R."/>
            <person name="Binder M."/>
            <person name="Bloem J."/>
            <person name="Labutti K."/>
            <person name="Salamov A."/>
            <person name="Andreopoulos B."/>
            <person name="Baker S."/>
            <person name="Barry K."/>
            <person name="Bills G."/>
            <person name="Bluhm B."/>
            <person name="Cannon C."/>
            <person name="Castanera R."/>
            <person name="Culley D."/>
            <person name="Daum C."/>
            <person name="Ezra D."/>
            <person name="Gonzalez J."/>
            <person name="Henrissat B."/>
            <person name="Kuo A."/>
            <person name="Liang C."/>
            <person name="Lipzen A."/>
            <person name="Lutzoni F."/>
            <person name="Magnuson J."/>
            <person name="Mondo S."/>
            <person name="Nolan M."/>
            <person name="Ohm R."/>
            <person name="Pangilinan J."/>
            <person name="Park H.-J."/>
            <person name="Ramirez L."/>
            <person name="Alfaro M."/>
            <person name="Sun H."/>
            <person name="Tritt A."/>
            <person name="Yoshinaga Y."/>
            <person name="Zwiers L.-H."/>
            <person name="Turgeon B."/>
            <person name="Goodwin S."/>
            <person name="Spatafora J."/>
            <person name="Crous P."/>
            <person name="Grigoriev I."/>
        </authorList>
    </citation>
    <scope>NUCLEOTIDE SEQUENCE</scope>
    <source>
        <strain evidence="1">CBS 113818</strain>
    </source>
</reference>
<proteinExistence type="predicted"/>
<protein>
    <submittedName>
        <fullName evidence="1">Uncharacterized protein</fullName>
    </submittedName>
</protein>
<dbReference type="Proteomes" id="UP000799424">
    <property type="component" value="Unassembled WGS sequence"/>
</dbReference>
<evidence type="ECO:0000313" key="2">
    <source>
        <dbReference type="Proteomes" id="UP000799424"/>
    </source>
</evidence>